<organism evidence="1 2">
    <name type="scientific">Pyropia yezoensis</name>
    <name type="common">Susabi-nori</name>
    <name type="synonym">Porphyra yezoensis</name>
    <dbReference type="NCBI Taxonomy" id="2788"/>
    <lineage>
        <taxon>Eukaryota</taxon>
        <taxon>Rhodophyta</taxon>
        <taxon>Bangiophyceae</taxon>
        <taxon>Bangiales</taxon>
        <taxon>Bangiaceae</taxon>
        <taxon>Pyropia</taxon>
    </lineage>
</organism>
<name>A0ACC3C1K1_PYRYE</name>
<protein>
    <submittedName>
        <fullName evidence="1">Uncharacterized protein</fullName>
    </submittedName>
</protein>
<dbReference type="Proteomes" id="UP000798662">
    <property type="component" value="Chromosome 2"/>
</dbReference>
<comment type="caution">
    <text evidence="1">The sequence shown here is derived from an EMBL/GenBank/DDBJ whole genome shotgun (WGS) entry which is preliminary data.</text>
</comment>
<reference evidence="1" key="1">
    <citation type="submission" date="2019-11" db="EMBL/GenBank/DDBJ databases">
        <title>Nori genome reveals adaptations in red seaweeds to the harsh intertidal environment.</title>
        <authorList>
            <person name="Wang D."/>
            <person name="Mao Y."/>
        </authorList>
    </citation>
    <scope>NUCLEOTIDE SEQUENCE</scope>
    <source>
        <tissue evidence="1">Gametophyte</tissue>
    </source>
</reference>
<accession>A0ACC3C1K1</accession>
<gene>
    <name evidence="1" type="ORF">I4F81_006625</name>
</gene>
<evidence type="ECO:0000313" key="1">
    <source>
        <dbReference type="EMBL" id="KAK1864075.1"/>
    </source>
</evidence>
<proteinExistence type="predicted"/>
<sequence>MAGHNSNGRCTNGRRGRSLALACLTLTLGVDRQARRLPIGLRVCTLASCGEVLPKAAILVIAADLVRRGMPRAPPRLDPLPGPYLCKPPPAIPATGLHGQDSHSRQWARGGSHWGGTPPPPATTPGRREGGAPVGGARWPAAHDGAAQSTPCPQCRPRRPRRGHEDGCSVASPALLPSAQLLCCSRLPVRRQPPRNCKSRSSSSAPPRLPAQPRHPPSPLSQHNTPIADAACHAAPPPPCPHPLWPPPPPPPPSQPQPPRPPLPAHPAHGGAGPPARCRRRRHHPPHPHHGGEPRALPWTLARTPGGRRHGRRARRRHPHRRPCSR</sequence>
<evidence type="ECO:0000313" key="2">
    <source>
        <dbReference type="Proteomes" id="UP000798662"/>
    </source>
</evidence>
<keyword evidence="2" id="KW-1185">Reference proteome</keyword>
<dbReference type="EMBL" id="CM020619">
    <property type="protein sequence ID" value="KAK1864075.1"/>
    <property type="molecule type" value="Genomic_DNA"/>
</dbReference>